<dbReference type="FunFam" id="2.40.10.10:FF:000068">
    <property type="entry name" value="transmembrane protease serine 2"/>
    <property type="match status" value="1"/>
</dbReference>
<keyword evidence="4" id="KW-0732">Signal</keyword>
<dbReference type="InterPro" id="IPR001254">
    <property type="entry name" value="Trypsin_dom"/>
</dbReference>
<feature type="region of interest" description="Disordered" evidence="3">
    <location>
        <begin position="78"/>
        <end position="181"/>
    </location>
</feature>
<dbReference type="Proteomes" id="UP001105220">
    <property type="component" value="Unplaced"/>
</dbReference>
<feature type="domain" description="Peptidase S1" evidence="5">
    <location>
        <begin position="183"/>
        <end position="418"/>
    </location>
</feature>
<keyword evidence="1" id="KW-1015">Disulfide bond</keyword>
<feature type="chain" id="PRO_5026252492" evidence="4">
    <location>
        <begin position="22"/>
        <end position="433"/>
    </location>
</feature>
<feature type="compositionally biased region" description="Acidic residues" evidence="3">
    <location>
        <begin position="162"/>
        <end position="175"/>
    </location>
</feature>
<dbReference type="GO" id="GO:0004252">
    <property type="term" value="F:serine-type endopeptidase activity"/>
    <property type="evidence" value="ECO:0007669"/>
    <property type="project" value="InterPro"/>
</dbReference>
<dbReference type="PANTHER" id="PTHR24258:SF129">
    <property type="entry name" value="LP15124P-RELATED"/>
    <property type="match status" value="1"/>
</dbReference>
<dbReference type="AlphaFoldDB" id="A0A6E8W6F1"/>
<dbReference type="VEuPathDB" id="VectorBase:ACMO_010323"/>
<evidence type="ECO:0000313" key="6">
    <source>
        <dbReference type="EnsemblMetazoa" id="ACON011786-PA"/>
    </source>
</evidence>
<evidence type="ECO:0000256" key="4">
    <source>
        <dbReference type="SAM" id="SignalP"/>
    </source>
</evidence>
<dbReference type="InterPro" id="IPR041515">
    <property type="entry name" value="PPAF-2-like_Clip"/>
</dbReference>
<dbReference type="CDD" id="cd00190">
    <property type="entry name" value="Tryp_SPc"/>
    <property type="match status" value="1"/>
</dbReference>
<dbReference type="Gene3D" id="2.40.10.10">
    <property type="entry name" value="Trypsin-like serine proteases"/>
    <property type="match status" value="1"/>
</dbReference>
<evidence type="ECO:0000256" key="1">
    <source>
        <dbReference type="ARBA" id="ARBA00023157"/>
    </source>
</evidence>
<proteinExistence type="inferred from homology"/>
<dbReference type="Pfam" id="PF18322">
    <property type="entry name" value="CLIP_1"/>
    <property type="match status" value="1"/>
</dbReference>
<dbReference type="PROSITE" id="PS50240">
    <property type="entry name" value="TRYPSIN_DOM"/>
    <property type="match status" value="1"/>
</dbReference>
<dbReference type="InterPro" id="IPR043504">
    <property type="entry name" value="Peptidase_S1_PA_chymotrypsin"/>
</dbReference>
<dbReference type="Pfam" id="PF00089">
    <property type="entry name" value="Trypsin"/>
    <property type="match status" value="1"/>
</dbReference>
<dbReference type="GO" id="GO:0006508">
    <property type="term" value="P:proteolysis"/>
    <property type="evidence" value="ECO:0007669"/>
    <property type="project" value="InterPro"/>
</dbReference>
<dbReference type="SMART" id="SM00020">
    <property type="entry name" value="Tryp_SPc"/>
    <property type="match status" value="1"/>
</dbReference>
<dbReference type="SUPFAM" id="SSF50494">
    <property type="entry name" value="Trypsin-like serine proteases"/>
    <property type="match status" value="1"/>
</dbReference>
<keyword evidence="7" id="KW-1185">Reference proteome</keyword>
<organism evidence="6 7">
    <name type="scientific">Anopheles coluzzii</name>
    <name type="common">African malaria mosquito</name>
    <dbReference type="NCBI Taxonomy" id="1518534"/>
    <lineage>
        <taxon>Eukaryota</taxon>
        <taxon>Metazoa</taxon>
        <taxon>Ecdysozoa</taxon>
        <taxon>Arthropoda</taxon>
        <taxon>Hexapoda</taxon>
        <taxon>Insecta</taxon>
        <taxon>Pterygota</taxon>
        <taxon>Neoptera</taxon>
        <taxon>Endopterygota</taxon>
        <taxon>Diptera</taxon>
        <taxon>Nematocera</taxon>
        <taxon>Culicoidea</taxon>
        <taxon>Culicidae</taxon>
        <taxon>Anophelinae</taxon>
        <taxon>Anopheles</taxon>
    </lineage>
</organism>
<dbReference type="InterPro" id="IPR001314">
    <property type="entry name" value="Peptidase_S1A"/>
</dbReference>
<dbReference type="VEuPathDB" id="VectorBase:ACON011786"/>
<reference key="1">
    <citation type="journal article" date="2019" name="Genes (Basel)">
        <title>A High-Quality De novo Genome Assembly from a Single Mosquito Using PacBio Sequencing.</title>
        <authorList>
            <person name="Kingan S.B."/>
            <person name="Heaton H."/>
            <person name="Cudini J."/>
            <person name="Lambert C.C."/>
            <person name="Baybayan P."/>
            <person name="Galvin B.D."/>
            <person name="Durbin R."/>
            <person name="Korlach J."/>
            <person name="Lawniczak M.K.N."/>
        </authorList>
    </citation>
    <scope>NUCLEOTIDE SEQUENCE [LARGE SCALE GENOMIC DNA]</scope>
    <source>
        <strain>Mali-NIH</strain>
    </source>
</reference>
<accession>A0A6E8W6F1</accession>
<dbReference type="PANTHER" id="PTHR24258">
    <property type="entry name" value="SERINE PROTEASE-RELATED"/>
    <property type="match status" value="1"/>
</dbReference>
<dbReference type="VEuPathDB" id="VectorBase:ACON2_042459"/>
<reference evidence="6" key="2">
    <citation type="submission" date="2020-05" db="UniProtKB">
        <authorList>
            <consortium name="EnsemblMetazoa"/>
        </authorList>
    </citation>
    <scope>IDENTIFICATION</scope>
    <source>
        <strain evidence="6">Ngousso</strain>
    </source>
</reference>
<dbReference type="PRINTS" id="PR00722">
    <property type="entry name" value="CHYMOTRYPSIN"/>
</dbReference>
<feature type="signal peptide" evidence="4">
    <location>
        <begin position="1"/>
        <end position="21"/>
    </location>
</feature>
<evidence type="ECO:0000256" key="3">
    <source>
        <dbReference type="SAM" id="MobiDB-lite"/>
    </source>
</evidence>
<evidence type="ECO:0000259" key="5">
    <source>
        <dbReference type="PROSITE" id="PS50240"/>
    </source>
</evidence>
<evidence type="ECO:0000256" key="2">
    <source>
        <dbReference type="ARBA" id="ARBA00024195"/>
    </source>
</evidence>
<sequence length="433" mass="47491">MFCLYTFLILLVTFADHRAGAASTTRESCTGECTMYYLCKNNKIVTNGAGAIGIRVGVNEPECSNPMHVCCEKRSELDVPSPGASKPSDSKFVLDAPSPVTSKPSDSKFVHDVPSPGASEPSDSKFVHDVPSPGASKPSDRKFVHDVPSPGASKPSLLDVFSLDDSESSDSEEESCGTRNDHGIGFDATHFPWLVSVFHEEHAPDSFSLACGASLITPHAVLTAGRCVFNMPKEKLLLRAGEWTSQDKELRQYQERRVADIMTYEEYNDRTFSNNVALLDLTEPFQRTGNVQPICLPPIPASIDAYRCFTVAFDEHLSYKHGSVQLNVNMAHIPVMLFGFCRHSGPGPSSYLCARGNLGPNVCRAITGTPLVCPMPGSPNHYYQAGIVSWGVGCDTYGVPSVFGNVASFRYWIEQALYELNTKPKQKDMFRYF</sequence>
<evidence type="ECO:0000313" key="7">
    <source>
        <dbReference type="Proteomes" id="UP001105220"/>
    </source>
</evidence>
<name>A0A6E8W6F1_ANOCL</name>
<protein>
    <submittedName>
        <fullName evidence="6">Peptidase S1 domain-containing protein</fullName>
    </submittedName>
</protein>
<comment type="similarity">
    <text evidence="2">Belongs to the peptidase S1 family. CLIP subfamily.</text>
</comment>
<dbReference type="EnsemblMetazoa" id="ACON011786-RA">
    <property type="protein sequence ID" value="ACON011786-PA"/>
    <property type="gene ID" value="ACON011786"/>
</dbReference>
<dbReference type="InterPro" id="IPR009003">
    <property type="entry name" value="Peptidase_S1_PA"/>
</dbReference>